<dbReference type="OrthoDB" id="5021382at2"/>
<comment type="caution">
    <text evidence="1">The sequence shown here is derived from an EMBL/GenBank/DDBJ whole genome shotgun (WGS) entry which is preliminary data.</text>
</comment>
<protein>
    <submittedName>
        <fullName evidence="1">Uncharacterized protein</fullName>
    </submittedName>
</protein>
<dbReference type="RefSeq" id="WP_134566960.1">
    <property type="nucleotide sequence ID" value="NZ_SOFP01000046.1"/>
</dbReference>
<keyword evidence="2" id="KW-1185">Reference proteome</keyword>
<sequence>MLALGSIKAGMSASLDFAGRLVEDLDSSLWDSSDPATDDVRDYMVGAARAVAANLQNASVHLKYYGELRYAQDAEMGQLSRSTGRPFPIPGTNPRFDEREAQLDAAEQGLFVAAGASLDCLAAVLAGVAGLRTPIQRVDYGMLTPLRVAGARTEVDYDRRLLRALSPAHTDLGQLQLGAVAALGAAVDASGPAGWLLWAFGVRNMSVHREHRMELISTARSTRRGRMVVDRLGPANPDQSHMAALKTAEYELAQFYIHEDLGTTLKGVMSSLSTTVVGTVAVLGNLWAERKARPELTVSASAQWKPVSAYQVFKGYEPGPMGISSEKSALIMHPSDARRMKAGGLIKPVR</sequence>
<dbReference type="EMBL" id="SOFP01000046">
    <property type="protein sequence ID" value="TFC15216.1"/>
    <property type="molecule type" value="Genomic_DNA"/>
</dbReference>
<evidence type="ECO:0000313" key="1">
    <source>
        <dbReference type="EMBL" id="TFC15216.1"/>
    </source>
</evidence>
<accession>A0A4R8WS89</accession>
<gene>
    <name evidence="1" type="ORF">E3O19_08790</name>
</gene>
<organism evidence="1 2">
    <name type="scientific">Cryobacterium algoritolerans</name>
    <dbReference type="NCBI Taxonomy" id="1259184"/>
    <lineage>
        <taxon>Bacteria</taxon>
        <taxon>Bacillati</taxon>
        <taxon>Actinomycetota</taxon>
        <taxon>Actinomycetes</taxon>
        <taxon>Micrococcales</taxon>
        <taxon>Microbacteriaceae</taxon>
        <taxon>Cryobacterium</taxon>
    </lineage>
</organism>
<proteinExistence type="predicted"/>
<name>A0A4R8WS89_9MICO</name>
<evidence type="ECO:0000313" key="2">
    <source>
        <dbReference type="Proteomes" id="UP000298412"/>
    </source>
</evidence>
<reference evidence="1 2" key="1">
    <citation type="submission" date="2019-03" db="EMBL/GenBank/DDBJ databases">
        <title>Genomics of glacier-inhabiting Cryobacterium strains.</title>
        <authorList>
            <person name="Liu Q."/>
            <person name="Xin Y.-H."/>
        </authorList>
    </citation>
    <scope>NUCLEOTIDE SEQUENCE [LARGE SCALE GENOMIC DNA]</scope>
    <source>
        <strain evidence="1 2">MDT1-3</strain>
    </source>
</reference>
<dbReference type="Proteomes" id="UP000298412">
    <property type="component" value="Unassembled WGS sequence"/>
</dbReference>
<dbReference type="AlphaFoldDB" id="A0A4R8WS89"/>